<accession>A0A2N7PNV9</accession>
<evidence type="ECO:0000313" key="2">
    <source>
        <dbReference type="Proteomes" id="UP000235460"/>
    </source>
</evidence>
<dbReference type="Pfam" id="PF04325">
    <property type="entry name" value="DUF465"/>
    <property type="match status" value="1"/>
</dbReference>
<reference evidence="1 2" key="1">
    <citation type="submission" date="2018-01" db="EMBL/GenBank/DDBJ databases">
        <title>Metagenomic assembled genomes from two thermal pools in the Uzon Caldera, Kamchatka, Russia.</title>
        <authorList>
            <person name="Wilkins L."/>
            <person name="Ettinger C."/>
        </authorList>
    </citation>
    <scope>NUCLEOTIDE SEQUENCE [LARGE SCALE GENOMIC DNA]</scope>
    <source>
        <strain evidence="1">ZAV-08</strain>
    </source>
</reference>
<dbReference type="AlphaFoldDB" id="A0A2N7PNV9"/>
<proteinExistence type="predicted"/>
<gene>
    <name evidence="1" type="ORF">C0190_03550</name>
</gene>
<dbReference type="InterPro" id="IPR038444">
    <property type="entry name" value="DUF465_sf"/>
</dbReference>
<comment type="caution">
    <text evidence="1">The sequence shown here is derived from an EMBL/GenBank/DDBJ whole genome shotgun (WGS) entry which is preliminary data.</text>
</comment>
<dbReference type="InterPro" id="IPR007420">
    <property type="entry name" value="DUF465"/>
</dbReference>
<name>A0A2N7PNV9_9BACT</name>
<dbReference type="EMBL" id="PNIK01000053">
    <property type="protein sequence ID" value="PMP67300.1"/>
    <property type="molecule type" value="Genomic_DNA"/>
</dbReference>
<dbReference type="Gene3D" id="6.10.280.50">
    <property type="match status" value="1"/>
</dbReference>
<sequence>MDKEVIKEISKKYPDIKELFEKHQALEREVAQISQKGYLTPKEELKVKELKKEKLYIKELIYKLIKKYEGINID</sequence>
<protein>
    <submittedName>
        <fullName evidence="1">DUF465 domain-containing protein</fullName>
    </submittedName>
</protein>
<evidence type="ECO:0000313" key="1">
    <source>
        <dbReference type="EMBL" id="PMP67300.1"/>
    </source>
</evidence>
<organism evidence="1 2">
    <name type="scientific">Thermodesulfobacterium geofontis</name>
    <dbReference type="NCBI Taxonomy" id="1295609"/>
    <lineage>
        <taxon>Bacteria</taxon>
        <taxon>Pseudomonadati</taxon>
        <taxon>Thermodesulfobacteriota</taxon>
        <taxon>Thermodesulfobacteria</taxon>
        <taxon>Thermodesulfobacteriales</taxon>
        <taxon>Thermodesulfobacteriaceae</taxon>
        <taxon>Thermodesulfobacterium</taxon>
    </lineage>
</organism>
<dbReference type="Proteomes" id="UP000235460">
    <property type="component" value="Unassembled WGS sequence"/>
</dbReference>